<feature type="domain" description="Amidohydrolase 3" evidence="1">
    <location>
        <begin position="49"/>
        <end position="540"/>
    </location>
</feature>
<keyword evidence="3" id="KW-1185">Reference proteome</keyword>
<dbReference type="PANTHER" id="PTHR22642">
    <property type="entry name" value="IMIDAZOLONEPROPIONASE"/>
    <property type="match status" value="1"/>
</dbReference>
<dbReference type="Gene3D" id="3.10.310.70">
    <property type="match status" value="1"/>
</dbReference>
<dbReference type="EMBL" id="JALIEA010000013">
    <property type="protein sequence ID" value="MCJ7858733.1"/>
    <property type="molecule type" value="Genomic_DNA"/>
</dbReference>
<accession>A0A9X2AZE4</accession>
<dbReference type="PANTHER" id="PTHR22642:SF20">
    <property type="entry name" value="AMIDOHYDROLASE 3 DOMAIN-CONTAINING PROTEIN"/>
    <property type="match status" value="1"/>
</dbReference>
<dbReference type="InterPro" id="IPR033932">
    <property type="entry name" value="YtcJ-like"/>
</dbReference>
<evidence type="ECO:0000313" key="3">
    <source>
        <dbReference type="Proteomes" id="UP001139207"/>
    </source>
</evidence>
<gene>
    <name evidence="2" type="ORF">MUN33_08385</name>
</gene>
<dbReference type="SUPFAM" id="SSF51556">
    <property type="entry name" value="Metallo-dependent hydrolases"/>
    <property type="match status" value="1"/>
</dbReference>
<organism evidence="2 3">
    <name type="scientific">Corynebacterium kalidii</name>
    <dbReference type="NCBI Taxonomy" id="2931982"/>
    <lineage>
        <taxon>Bacteria</taxon>
        <taxon>Bacillati</taxon>
        <taxon>Actinomycetota</taxon>
        <taxon>Actinomycetes</taxon>
        <taxon>Mycobacteriales</taxon>
        <taxon>Corynebacteriaceae</taxon>
        <taxon>Corynebacterium</taxon>
    </lineage>
</organism>
<sequence>MSTTIYVNAVVFTAEPDGRTEESFAVTDGVVSAVGSVDDVRATAPGATEVDLGGRFISPGVIDSHTHLASFGTALGKAQLRDCRTLDDIRERLLRWKEANPEAPRVLGGGWLFDAVGDTHPTAAMLDEVLPDIPVYLDANDLHSTWLNSAALQEAGVDRDTPDPVGGEIARDSSGEATGLLYETAGRKYAWDFLDSISTLEDRIRSLRRAFTAYLASGVTGVTDMALTEPEIEALRTLVARDGRLPFPVTGHILMIAESDARANLNQVDRATALRDELERSGESEWFRISGVKFIMDGVIDAKTATMCCPYADGSNTDPIWDADRMKPVAAAADAAGLQIAMHAIGDRTSEIAIEVLEYCSAENGSGIRSRRHRIEHLESVTDGTIRRMADLGAVASMQPVHSDPAIMDNWKAVLGDERQERGFPWHKFRESGVPITLGTDAPTAPHEALPNLYIALTGGSSLSPGLPPYHPERAFTPAEALTALTAGGAYAGYMENVGRIRPGFRANFIELDVNPLDTDPRELLGAEVIATHVHGECAYSAATDHADKN</sequence>
<dbReference type="Gene3D" id="2.30.40.10">
    <property type="entry name" value="Urease, subunit C, domain 1"/>
    <property type="match status" value="1"/>
</dbReference>
<evidence type="ECO:0000259" key="1">
    <source>
        <dbReference type="Pfam" id="PF07969"/>
    </source>
</evidence>
<dbReference type="Pfam" id="PF07969">
    <property type="entry name" value="Amidohydro_3"/>
    <property type="match status" value="1"/>
</dbReference>
<dbReference type="RefSeq" id="WP_244804473.1">
    <property type="nucleotide sequence ID" value="NZ_JALIEA010000013.1"/>
</dbReference>
<protein>
    <submittedName>
        <fullName evidence="2">Amidohydrolase</fullName>
    </submittedName>
</protein>
<comment type="caution">
    <text evidence="2">The sequence shown here is derived from an EMBL/GenBank/DDBJ whole genome shotgun (WGS) entry which is preliminary data.</text>
</comment>
<dbReference type="InterPro" id="IPR032466">
    <property type="entry name" value="Metal_Hydrolase"/>
</dbReference>
<dbReference type="InterPro" id="IPR011059">
    <property type="entry name" value="Metal-dep_hydrolase_composite"/>
</dbReference>
<dbReference type="InterPro" id="IPR013108">
    <property type="entry name" value="Amidohydro_3"/>
</dbReference>
<name>A0A9X2AZE4_9CORY</name>
<dbReference type="Gene3D" id="3.20.20.140">
    <property type="entry name" value="Metal-dependent hydrolases"/>
    <property type="match status" value="1"/>
</dbReference>
<dbReference type="AlphaFoldDB" id="A0A9X2AZE4"/>
<evidence type="ECO:0000313" key="2">
    <source>
        <dbReference type="EMBL" id="MCJ7858733.1"/>
    </source>
</evidence>
<dbReference type="Proteomes" id="UP001139207">
    <property type="component" value="Unassembled WGS sequence"/>
</dbReference>
<reference evidence="2" key="1">
    <citation type="submission" date="2022-04" db="EMBL/GenBank/DDBJ databases">
        <title>Corynebacterium kalidii LD5P10.</title>
        <authorList>
            <person name="Sun J.Q."/>
        </authorList>
    </citation>
    <scope>NUCLEOTIDE SEQUENCE</scope>
    <source>
        <strain evidence="2">LD5P10</strain>
    </source>
</reference>
<dbReference type="SUPFAM" id="SSF51338">
    <property type="entry name" value="Composite domain of metallo-dependent hydrolases"/>
    <property type="match status" value="1"/>
</dbReference>
<dbReference type="CDD" id="cd01300">
    <property type="entry name" value="YtcJ_like"/>
    <property type="match status" value="1"/>
</dbReference>
<proteinExistence type="predicted"/>
<dbReference type="GO" id="GO:0016810">
    <property type="term" value="F:hydrolase activity, acting on carbon-nitrogen (but not peptide) bonds"/>
    <property type="evidence" value="ECO:0007669"/>
    <property type="project" value="InterPro"/>
</dbReference>